<sequence>MQGVITMRKWQLALTVIFSAIGIGLSGGNQVKAEMAPGIQDNLDPNLKNMRVLPGKENSDVNAVSSQYSSTQGILAKSGVLPAGQTGNPISNTNGSDATVGSPIDIQIGNSTSSGDASRAWFAMNYVDAPSGMNYLNFTSPYNAATFNSSTGRGAVTPKMALSAANLNHPILAENANYDGGVLNVSGNVPIHAVIRNSAYSTDALMQGNWGVMVKVTLPQDVDTISIANAIAWDQAYFYLSITIPNIEYTVNFPLQFDHHVYKDPEDAKSFYLKVKGIPYIINTQTSVIYRQAWFYPRKDADATDMNNNVVVQNGTAKVLTPLSQQTLPDKRKKDYATYKDAWLPMWGFFGPIINSGANPNPYTSATGLFNALKPGGGRENDLGGAVIGGILTDLLTKNGFDGNANINFNIDLSKYNGGTTQRYRPLTRNRLFPSPRADGKFNDTTVDSANNFSNATSANNTVKMTMYPSSSLVDPRPNASTNYNYRSIVDNEPRDIQQKENTAGTTPMDFAVIDPAKAKTDQVTYGNYRGAVEFPVIVNASSWNSFIAPADNRKQLPDTNPITYYKTILPDTPPIPTDSDTTPDIAATILNRTAQPSFNTDGVFVNNGETYKGVNPYANLSDKDSGSALNTSPATNIIGAVTPQRYTRAYTYFKFDQNDPKSVGTEVSPQEITSNANVTFQATQRTATNITNGPTSIVNPSNPGSIVDNTTGKTITKLLGNPATDVWQLTGKYAADGTNGIPMLSAPLKLDQTPQLQSSLNQRQTLAISNTDIASGKTYTKSYPQVWSDPNITSSRSDMLTLVTTIGGTSTETSLLEIKQKQDTPATITFNFTTGTGAPTASLNATTGEITVNIPIKSGTNAVQYDLRLKPKALAVATLQSDTGRTTGYWQSDDGGAGHFYLNVAIVTNSVGLQNYFYISAPAWTATTDQFSQRLIDGVSASNTVNVKGQVKNNGSSSLSAIDLLIPSPAGITLPNTLTVNNAAGTATGATYTRITDTLAGYTHYRYSGVNLAAGGVSYYSYTMTVNGNQLPNNDTQLITNAVSGTSAAGFSYLGIANTLTLTKSTGVQLLTVPDLTFANKWNGNTPEPYKLTGSVPSDDVTFTTNPNVPINFTFQYLDSVVNAPNTTWSLTASLSNFVHKDGTDADSGFSDPHSGFVIDFGRGEPANADGVSIKPTAYLTNDGFLEANMTSTSTGYASSTNAVGHNHVANSLISNSTSSTLYTSNSAFENRYKASPFAIQYDMTDAANAGSGTQKPVKLTIPKGDFATIKAGQYQATASYTISNALQ</sequence>
<accession>A0A0R2MTP6</accession>
<keyword evidence="2" id="KW-1185">Reference proteome</keyword>
<evidence type="ECO:0008006" key="3">
    <source>
        <dbReference type="Google" id="ProtNLM"/>
    </source>
</evidence>
<evidence type="ECO:0000313" key="2">
    <source>
        <dbReference type="Proteomes" id="UP000050969"/>
    </source>
</evidence>
<name>A0A0R2MTP6_9LACO</name>
<dbReference type="EMBL" id="JQCE01000027">
    <property type="protein sequence ID" value="KRO16881.1"/>
    <property type="molecule type" value="Genomic_DNA"/>
</dbReference>
<evidence type="ECO:0000313" key="1">
    <source>
        <dbReference type="EMBL" id="KRO16881.1"/>
    </source>
</evidence>
<dbReference type="PATRIC" id="fig|1293598.4.peg.609"/>
<proteinExistence type="predicted"/>
<gene>
    <name evidence="1" type="ORF">IV56_GL000567</name>
</gene>
<dbReference type="Proteomes" id="UP000050969">
    <property type="component" value="Unassembled WGS sequence"/>
</dbReference>
<protein>
    <recommendedName>
        <fullName evidence="3">WxL domain-containing protein</fullName>
    </recommendedName>
</protein>
<reference evidence="1 2" key="1">
    <citation type="journal article" date="2015" name="Genome Announc.">
        <title>Expanding the biotechnology potential of lactobacilli through comparative genomics of 213 strains and associated genera.</title>
        <authorList>
            <person name="Sun Z."/>
            <person name="Harris H.M."/>
            <person name="McCann A."/>
            <person name="Guo C."/>
            <person name="Argimon S."/>
            <person name="Zhang W."/>
            <person name="Yang X."/>
            <person name="Jeffery I.B."/>
            <person name="Cooney J.C."/>
            <person name="Kagawa T.F."/>
            <person name="Liu W."/>
            <person name="Song Y."/>
            <person name="Salvetti E."/>
            <person name="Wrobel A."/>
            <person name="Rasinkangas P."/>
            <person name="Parkhill J."/>
            <person name="Rea M.C."/>
            <person name="O'Sullivan O."/>
            <person name="Ritari J."/>
            <person name="Douillard F.P."/>
            <person name="Paul Ross R."/>
            <person name="Yang R."/>
            <person name="Briner A.E."/>
            <person name="Felis G.E."/>
            <person name="de Vos W.M."/>
            <person name="Barrangou R."/>
            <person name="Klaenhammer T.R."/>
            <person name="Caufield P.W."/>
            <person name="Cui Y."/>
            <person name="Zhang H."/>
            <person name="O'Toole P.W."/>
        </authorList>
    </citation>
    <scope>NUCLEOTIDE SEQUENCE [LARGE SCALE GENOMIC DNA]</scope>
    <source>
        <strain evidence="1 2">DSM 24301</strain>
    </source>
</reference>
<organism evidence="1 2">
    <name type="scientific">Lacticaseibacillus saniviri JCM 17471 = DSM 24301</name>
    <dbReference type="NCBI Taxonomy" id="1293598"/>
    <lineage>
        <taxon>Bacteria</taxon>
        <taxon>Bacillati</taxon>
        <taxon>Bacillota</taxon>
        <taxon>Bacilli</taxon>
        <taxon>Lactobacillales</taxon>
        <taxon>Lactobacillaceae</taxon>
        <taxon>Lacticaseibacillus</taxon>
    </lineage>
</organism>
<comment type="caution">
    <text evidence="1">The sequence shown here is derived from an EMBL/GenBank/DDBJ whole genome shotgun (WGS) entry which is preliminary data.</text>
</comment>